<feature type="region of interest" description="Disordered" evidence="1">
    <location>
        <begin position="292"/>
        <end position="315"/>
    </location>
</feature>
<dbReference type="PANTHER" id="PTHR33116:SF80">
    <property type="entry name" value="REVERSE TRANSCRIPTASE ZINC-BINDING DOMAIN-CONTAINING PROTEIN"/>
    <property type="match status" value="1"/>
</dbReference>
<dbReference type="InterPro" id="IPR026960">
    <property type="entry name" value="RVT-Znf"/>
</dbReference>
<evidence type="ECO:0000256" key="1">
    <source>
        <dbReference type="SAM" id="MobiDB-lite"/>
    </source>
</evidence>
<proteinExistence type="predicted"/>
<feature type="domain" description="Reverse transcriptase zinc-binding" evidence="2">
    <location>
        <begin position="91"/>
        <end position="175"/>
    </location>
</feature>
<keyword evidence="4" id="KW-1185">Reference proteome</keyword>
<gene>
    <name evidence="3" type="ORF">TAV2_LOCUS11417</name>
</gene>
<protein>
    <recommendedName>
        <fullName evidence="2">Reverse transcriptase zinc-binding domain-containing protein</fullName>
    </recommendedName>
</protein>
<evidence type="ECO:0000259" key="2">
    <source>
        <dbReference type="Pfam" id="PF13966"/>
    </source>
</evidence>
<sequence>MLVLGQERSLGLSLRISCATVISRLSLARVSISSPDKTEALDPIVSSKRWAALDPLIRALHQSMLDLPPPHLDQGPDKFTWGEEGARTNTFSTKTTWEFMRPSATPAARAETVWFGYKVPAHAFNFWVAHLDRLPTKSRLQTWGVNIQNVCCLCNSSTETRDHLFLQCSFSHQIWRSVLSRFGTSTLVFTDWQELSTWLNLINCRSTKYLRRIAAHASIYFIWKERNNRLHNGSLISPCSVLQSIDRSVWDTLLARLSRKGCQDLLSRCLGKVGEAEIEYREIKVEREEAMRKIREDSEENERGDSEVPRTEDRGALHQFAKGQARLASSSVSNNFWCFIV</sequence>
<dbReference type="Proteomes" id="UP000836841">
    <property type="component" value="Chromosome 3"/>
</dbReference>
<dbReference type="PANTHER" id="PTHR33116">
    <property type="entry name" value="REVERSE TRANSCRIPTASE ZINC-BINDING DOMAIN-CONTAINING PROTEIN-RELATED-RELATED"/>
    <property type="match status" value="1"/>
</dbReference>
<evidence type="ECO:0000313" key="3">
    <source>
        <dbReference type="EMBL" id="CAH2051677.1"/>
    </source>
</evidence>
<dbReference type="Pfam" id="PF13966">
    <property type="entry name" value="zf-RVT"/>
    <property type="match status" value="1"/>
</dbReference>
<accession>A0AAU9S0D7</accession>
<dbReference type="EMBL" id="OU466859">
    <property type="protein sequence ID" value="CAH2051677.1"/>
    <property type="molecule type" value="Genomic_DNA"/>
</dbReference>
<name>A0AAU9S0D7_THLAR</name>
<dbReference type="AlphaFoldDB" id="A0AAU9S0D7"/>
<reference evidence="3 4" key="1">
    <citation type="submission" date="2022-03" db="EMBL/GenBank/DDBJ databases">
        <authorList>
            <person name="Nunn A."/>
            <person name="Chopra R."/>
            <person name="Nunn A."/>
            <person name="Contreras Garrido A."/>
        </authorList>
    </citation>
    <scope>NUCLEOTIDE SEQUENCE [LARGE SCALE GENOMIC DNA]</scope>
</reference>
<evidence type="ECO:0000313" key="4">
    <source>
        <dbReference type="Proteomes" id="UP000836841"/>
    </source>
</evidence>
<organism evidence="3 4">
    <name type="scientific">Thlaspi arvense</name>
    <name type="common">Field penny-cress</name>
    <dbReference type="NCBI Taxonomy" id="13288"/>
    <lineage>
        <taxon>Eukaryota</taxon>
        <taxon>Viridiplantae</taxon>
        <taxon>Streptophyta</taxon>
        <taxon>Embryophyta</taxon>
        <taxon>Tracheophyta</taxon>
        <taxon>Spermatophyta</taxon>
        <taxon>Magnoliopsida</taxon>
        <taxon>eudicotyledons</taxon>
        <taxon>Gunneridae</taxon>
        <taxon>Pentapetalae</taxon>
        <taxon>rosids</taxon>
        <taxon>malvids</taxon>
        <taxon>Brassicales</taxon>
        <taxon>Brassicaceae</taxon>
        <taxon>Thlaspideae</taxon>
        <taxon>Thlaspi</taxon>
    </lineage>
</organism>